<accession>A0A916JIQ7</accession>
<evidence type="ECO:0000313" key="3">
    <source>
        <dbReference type="Proteomes" id="UP000680038"/>
    </source>
</evidence>
<keyword evidence="1" id="KW-1133">Transmembrane helix</keyword>
<keyword evidence="1" id="KW-0472">Membrane</keyword>
<protein>
    <submittedName>
        <fullName evidence="2">Uncharacterized protein</fullName>
    </submittedName>
</protein>
<feature type="transmembrane region" description="Helical" evidence="1">
    <location>
        <begin position="46"/>
        <end position="67"/>
    </location>
</feature>
<name>A0A916JIQ7_9BACT</name>
<keyword evidence="3" id="KW-1185">Reference proteome</keyword>
<dbReference type="Proteomes" id="UP000680038">
    <property type="component" value="Unassembled WGS sequence"/>
</dbReference>
<comment type="caution">
    <text evidence="2">The sequence shown here is derived from an EMBL/GenBank/DDBJ whole genome shotgun (WGS) entry which is preliminary data.</text>
</comment>
<proteinExistence type="predicted"/>
<dbReference type="AlphaFoldDB" id="A0A916JIQ7"/>
<evidence type="ECO:0000256" key="1">
    <source>
        <dbReference type="SAM" id="Phobius"/>
    </source>
</evidence>
<dbReference type="RefSeq" id="WP_215242267.1">
    <property type="nucleotide sequence ID" value="NZ_CAJRAF010000004.1"/>
</dbReference>
<reference evidence="2" key="1">
    <citation type="submission" date="2021-04" db="EMBL/GenBank/DDBJ databases">
        <authorList>
            <person name="Rodrigo-Torres L."/>
            <person name="Arahal R. D."/>
            <person name="Lucena T."/>
        </authorList>
    </citation>
    <scope>NUCLEOTIDE SEQUENCE</scope>
    <source>
        <strain evidence="2">CECT 9275</strain>
    </source>
</reference>
<feature type="transmembrane region" description="Helical" evidence="1">
    <location>
        <begin position="74"/>
        <end position="91"/>
    </location>
</feature>
<organism evidence="2 3">
    <name type="scientific">Dyadobacter helix</name>
    <dbReference type="NCBI Taxonomy" id="2822344"/>
    <lineage>
        <taxon>Bacteria</taxon>
        <taxon>Pseudomonadati</taxon>
        <taxon>Bacteroidota</taxon>
        <taxon>Cytophagia</taxon>
        <taxon>Cytophagales</taxon>
        <taxon>Spirosomataceae</taxon>
        <taxon>Dyadobacter</taxon>
    </lineage>
</organism>
<evidence type="ECO:0000313" key="2">
    <source>
        <dbReference type="EMBL" id="CAG5018205.1"/>
    </source>
</evidence>
<dbReference type="EMBL" id="CAJRAF010000004">
    <property type="protein sequence ID" value="CAG5018205.1"/>
    <property type="molecule type" value="Genomic_DNA"/>
</dbReference>
<gene>
    <name evidence="2" type="ORF">DYBT9275_05955</name>
</gene>
<keyword evidence="1" id="KW-0812">Transmembrane</keyword>
<sequence length="92" mass="10651">MNDNSKTHGSHDQKWRFIFDMTNFHILFNGGRKMTEHYYDNPNLPFGYFVATGLICAALVTGLHHFTRKRSLKFICLITFLIAALFILLSVL</sequence>